<sequence>MDNFPFLGLHNLRVGAARDDLQKHRLFWRLAFDQANHIIRSASLVNALGNDQDYKLGREPKASTLHTSSRGAHEHTKEEILFYSSLFIMETKENTNKRHRCDRVTSTEKQKRERK</sequence>
<protein>
    <submittedName>
        <fullName evidence="2">Uncharacterized protein</fullName>
    </submittedName>
</protein>
<feature type="region of interest" description="Disordered" evidence="1">
    <location>
        <begin position="95"/>
        <end position="115"/>
    </location>
</feature>
<organism evidence="2 3">
    <name type="scientific">Eruca vesicaria subsp. sativa</name>
    <name type="common">Garden rocket</name>
    <name type="synonym">Eruca sativa</name>
    <dbReference type="NCBI Taxonomy" id="29727"/>
    <lineage>
        <taxon>Eukaryota</taxon>
        <taxon>Viridiplantae</taxon>
        <taxon>Streptophyta</taxon>
        <taxon>Embryophyta</taxon>
        <taxon>Tracheophyta</taxon>
        <taxon>Spermatophyta</taxon>
        <taxon>Magnoliopsida</taxon>
        <taxon>eudicotyledons</taxon>
        <taxon>Gunneridae</taxon>
        <taxon>Pentapetalae</taxon>
        <taxon>rosids</taxon>
        <taxon>malvids</taxon>
        <taxon>Brassicales</taxon>
        <taxon>Brassicaceae</taxon>
        <taxon>Brassiceae</taxon>
        <taxon>Eruca</taxon>
    </lineage>
</organism>
<dbReference type="AlphaFoldDB" id="A0ABC8J296"/>
<accession>A0ABC8J296</accession>
<name>A0ABC8J296_ERUVS</name>
<reference evidence="2 3" key="1">
    <citation type="submission" date="2022-03" db="EMBL/GenBank/DDBJ databases">
        <authorList>
            <person name="Macdonald S."/>
            <person name="Ahmed S."/>
            <person name="Newling K."/>
        </authorList>
    </citation>
    <scope>NUCLEOTIDE SEQUENCE [LARGE SCALE GENOMIC DNA]</scope>
</reference>
<evidence type="ECO:0000313" key="3">
    <source>
        <dbReference type="Proteomes" id="UP001642260"/>
    </source>
</evidence>
<evidence type="ECO:0000256" key="1">
    <source>
        <dbReference type="SAM" id="MobiDB-lite"/>
    </source>
</evidence>
<evidence type="ECO:0000313" key="2">
    <source>
        <dbReference type="EMBL" id="CAH8310666.1"/>
    </source>
</evidence>
<dbReference type="Proteomes" id="UP001642260">
    <property type="component" value="Unassembled WGS sequence"/>
</dbReference>
<keyword evidence="3" id="KW-1185">Reference proteome</keyword>
<comment type="caution">
    <text evidence="2">The sequence shown here is derived from an EMBL/GenBank/DDBJ whole genome shotgun (WGS) entry which is preliminary data.</text>
</comment>
<dbReference type="EMBL" id="CAKOAT010071933">
    <property type="protein sequence ID" value="CAH8310666.1"/>
    <property type="molecule type" value="Genomic_DNA"/>
</dbReference>
<proteinExistence type="predicted"/>
<gene>
    <name evidence="2" type="ORF">ERUC_LOCUS5769</name>
</gene>